<evidence type="ECO:0000256" key="1">
    <source>
        <dbReference type="ARBA" id="ARBA00004651"/>
    </source>
</evidence>
<proteinExistence type="predicted"/>
<name>A0ABP8E000_9MICO</name>
<reference evidence="10" key="1">
    <citation type="journal article" date="2019" name="Int. J. Syst. Evol. Microbiol.">
        <title>The Global Catalogue of Microorganisms (GCM) 10K type strain sequencing project: providing services to taxonomists for standard genome sequencing and annotation.</title>
        <authorList>
            <consortium name="The Broad Institute Genomics Platform"/>
            <consortium name="The Broad Institute Genome Sequencing Center for Infectious Disease"/>
            <person name="Wu L."/>
            <person name="Ma J."/>
        </authorList>
    </citation>
    <scope>NUCLEOTIDE SEQUENCE [LARGE SCALE GENOMIC DNA]</scope>
    <source>
        <strain evidence="10">JCM 17442</strain>
    </source>
</reference>
<feature type="transmembrane region" description="Helical" evidence="7">
    <location>
        <begin position="38"/>
        <end position="57"/>
    </location>
</feature>
<dbReference type="Pfam" id="PF13396">
    <property type="entry name" value="PLDc_N"/>
    <property type="match status" value="1"/>
</dbReference>
<dbReference type="Proteomes" id="UP001501594">
    <property type="component" value="Unassembled WGS sequence"/>
</dbReference>
<comment type="caution">
    <text evidence="9">The sequence shown here is derived from an EMBL/GenBank/DDBJ whole genome shotgun (WGS) entry which is preliminary data.</text>
</comment>
<evidence type="ECO:0000256" key="4">
    <source>
        <dbReference type="ARBA" id="ARBA00022989"/>
    </source>
</evidence>
<evidence type="ECO:0000259" key="8">
    <source>
        <dbReference type="Pfam" id="PF13396"/>
    </source>
</evidence>
<evidence type="ECO:0000256" key="2">
    <source>
        <dbReference type="ARBA" id="ARBA00022475"/>
    </source>
</evidence>
<gene>
    <name evidence="9" type="ORF">GCM10022256_11620</name>
</gene>
<evidence type="ECO:0000256" key="5">
    <source>
        <dbReference type="ARBA" id="ARBA00023136"/>
    </source>
</evidence>
<keyword evidence="5 7" id="KW-0472">Membrane</keyword>
<feature type="region of interest" description="Disordered" evidence="6">
    <location>
        <begin position="70"/>
        <end position="95"/>
    </location>
</feature>
<evidence type="ECO:0000313" key="10">
    <source>
        <dbReference type="Proteomes" id="UP001501594"/>
    </source>
</evidence>
<organism evidence="9 10">
    <name type="scientific">Frondihabitans peucedani</name>
    <dbReference type="NCBI Taxonomy" id="598626"/>
    <lineage>
        <taxon>Bacteria</taxon>
        <taxon>Bacillati</taxon>
        <taxon>Actinomycetota</taxon>
        <taxon>Actinomycetes</taxon>
        <taxon>Micrococcales</taxon>
        <taxon>Microbacteriaceae</taxon>
        <taxon>Frondihabitans</taxon>
    </lineage>
</organism>
<sequence length="118" mass="13205">MVKGLFVLIVAAVAFVVFALVDCLFTERHRFRSFNKPVWALLIVVLPVIGGLLWFVLGRRGRASLARRTVAPDDDPDFLGRASAPMSESDRESVDERIRRLEQELAEHDDDGPTGTLK</sequence>
<keyword evidence="3 7" id="KW-0812">Transmembrane</keyword>
<dbReference type="EMBL" id="BAABAU010000001">
    <property type="protein sequence ID" value="GAA4265550.1"/>
    <property type="molecule type" value="Genomic_DNA"/>
</dbReference>
<accession>A0ABP8E000</accession>
<evidence type="ECO:0000256" key="3">
    <source>
        <dbReference type="ARBA" id="ARBA00022692"/>
    </source>
</evidence>
<keyword evidence="2" id="KW-1003">Cell membrane</keyword>
<dbReference type="InterPro" id="IPR027379">
    <property type="entry name" value="CLS_N"/>
</dbReference>
<protein>
    <recommendedName>
        <fullName evidence="8">Cardiolipin synthase N-terminal domain-containing protein</fullName>
    </recommendedName>
</protein>
<evidence type="ECO:0000256" key="6">
    <source>
        <dbReference type="SAM" id="MobiDB-lite"/>
    </source>
</evidence>
<keyword evidence="4 7" id="KW-1133">Transmembrane helix</keyword>
<keyword evidence="10" id="KW-1185">Reference proteome</keyword>
<comment type="subcellular location">
    <subcellularLocation>
        <location evidence="1">Cell membrane</location>
        <topology evidence="1">Multi-pass membrane protein</topology>
    </subcellularLocation>
</comment>
<feature type="domain" description="Cardiolipin synthase N-terminal" evidence="8">
    <location>
        <begin position="15"/>
        <end position="59"/>
    </location>
</feature>
<dbReference type="RefSeq" id="WP_344794071.1">
    <property type="nucleotide sequence ID" value="NZ_BAABAU010000001.1"/>
</dbReference>
<evidence type="ECO:0000256" key="7">
    <source>
        <dbReference type="SAM" id="Phobius"/>
    </source>
</evidence>
<evidence type="ECO:0000313" key="9">
    <source>
        <dbReference type="EMBL" id="GAA4265550.1"/>
    </source>
</evidence>